<comment type="catalytic activity">
    <reaction evidence="1">
        <text>ATP + protein L-histidine = ADP + protein N-phospho-L-histidine.</text>
        <dbReference type="EC" id="2.7.13.3"/>
    </reaction>
</comment>
<dbReference type="InterPro" id="IPR003594">
    <property type="entry name" value="HATPase_dom"/>
</dbReference>
<dbReference type="InterPro" id="IPR035965">
    <property type="entry name" value="PAS-like_dom_sf"/>
</dbReference>
<protein>
    <recommendedName>
        <fullName evidence="2">histidine kinase</fullName>
        <ecNumber evidence="2">2.7.13.3</ecNumber>
    </recommendedName>
</protein>
<gene>
    <name evidence="7" type="ordered locus">Deima_2504</name>
</gene>
<dbReference type="KEGG" id="dmr:Deima_2504"/>
<evidence type="ECO:0000256" key="1">
    <source>
        <dbReference type="ARBA" id="ARBA00000085"/>
    </source>
</evidence>
<evidence type="ECO:0000313" key="8">
    <source>
        <dbReference type="Proteomes" id="UP000008635"/>
    </source>
</evidence>
<feature type="domain" description="Histidine kinase" evidence="6">
    <location>
        <begin position="181"/>
        <end position="390"/>
    </location>
</feature>
<dbReference type="InterPro" id="IPR050351">
    <property type="entry name" value="BphY/WalK/GraS-like"/>
</dbReference>
<keyword evidence="8" id="KW-1185">Reference proteome</keyword>
<dbReference type="Gene3D" id="3.30.450.20">
    <property type="entry name" value="PAS domain"/>
    <property type="match status" value="1"/>
</dbReference>
<dbReference type="SUPFAM" id="SSF55785">
    <property type="entry name" value="PYP-like sensor domain (PAS domain)"/>
    <property type="match status" value="1"/>
</dbReference>
<reference evidence="8" key="2">
    <citation type="submission" date="2011-01" db="EMBL/GenBank/DDBJ databases">
        <title>The complete genome of Deinococcus maricopensis DSM 21211.</title>
        <authorList>
            <consortium name="US DOE Joint Genome Institute (JGI-PGF)"/>
            <person name="Lucas S."/>
            <person name="Copeland A."/>
            <person name="Lapidus A."/>
            <person name="Goodwin L."/>
            <person name="Pitluck S."/>
            <person name="Kyrpides N."/>
            <person name="Mavromatis K."/>
            <person name="Pagani I."/>
            <person name="Ivanova N."/>
            <person name="Ovchinnikova G."/>
            <person name="Zeytun A."/>
            <person name="Detter J.C."/>
            <person name="Han C."/>
            <person name="Land M."/>
            <person name="Hauser L."/>
            <person name="Markowitz V."/>
            <person name="Cheng J.-F."/>
            <person name="Hugenholtz P."/>
            <person name="Woyke T."/>
            <person name="Wu D."/>
            <person name="Pukall R."/>
            <person name="Gehrich-Schroeter G."/>
            <person name="Brambilla E."/>
            <person name="Klenk H.-P."/>
            <person name="Eisen J.A."/>
        </authorList>
    </citation>
    <scope>NUCLEOTIDE SEQUENCE [LARGE SCALE GENOMIC DNA]</scope>
    <source>
        <strain evidence="8">DSM 21211 / LMG 22137 / NRRL B-23946 / LB-34</strain>
    </source>
</reference>
<dbReference type="OrthoDB" id="9790669at2"/>
<evidence type="ECO:0000256" key="5">
    <source>
        <dbReference type="ARBA" id="ARBA00022777"/>
    </source>
</evidence>
<dbReference type="Gene3D" id="1.10.287.130">
    <property type="match status" value="1"/>
</dbReference>
<keyword evidence="5 7" id="KW-0418">Kinase</keyword>
<dbReference type="RefSeq" id="WP_013557644.1">
    <property type="nucleotide sequence ID" value="NC_014958.1"/>
</dbReference>
<dbReference type="Gene3D" id="3.30.565.10">
    <property type="entry name" value="Histidine kinase-like ATPase, C-terminal domain"/>
    <property type="match status" value="1"/>
</dbReference>
<evidence type="ECO:0000256" key="2">
    <source>
        <dbReference type="ARBA" id="ARBA00012438"/>
    </source>
</evidence>
<dbReference type="Proteomes" id="UP000008635">
    <property type="component" value="Chromosome"/>
</dbReference>
<dbReference type="InterPro" id="IPR036097">
    <property type="entry name" value="HisK_dim/P_sf"/>
</dbReference>
<keyword evidence="3" id="KW-0597">Phosphoprotein</keyword>
<proteinExistence type="predicted"/>
<sequence>MPRPLASPARYAIAAFDALTAHIAILNADGVILAVNNAWRRFAQENGGTDDVGTNYLELCDHARGDDQEDAHRIADGIRDVLAGTRSVYELEYPCHSPNEQRYFLARVTCFMQDGARYAVVAHENITRRKRAELEVRDLNRTLEARVHERTREVEQASAALAAKNAELERSVRDLREFAYVASHDLQEPLRTLGAYSDLLRHRYADQLDDRARGYLTHITEQVFRARQLVRDVLTLSNVSAQPPLGSVDMRAIWTTVSATLPWPEDATATCGALPPVRANLPQVQQLLTNLLGNAIKFRADRPLRVLLSAWQQDGWVEFALSDNGIGIPGAHAERVFVMFQRLHSRQRAEGNGIGLAVCRKIVERHGGRIWMDTRSAEGLTVRFTLPAMTPPPGQ</sequence>
<dbReference type="Pfam" id="PF02518">
    <property type="entry name" value="HATPase_c"/>
    <property type="match status" value="1"/>
</dbReference>
<dbReference type="Pfam" id="PF08448">
    <property type="entry name" value="PAS_4"/>
    <property type="match status" value="1"/>
</dbReference>
<dbReference type="GO" id="GO:0030295">
    <property type="term" value="F:protein kinase activator activity"/>
    <property type="evidence" value="ECO:0007669"/>
    <property type="project" value="TreeGrafter"/>
</dbReference>
<dbReference type="SMART" id="SM00388">
    <property type="entry name" value="HisKA"/>
    <property type="match status" value="1"/>
</dbReference>
<dbReference type="GO" id="GO:0000156">
    <property type="term" value="F:phosphorelay response regulator activity"/>
    <property type="evidence" value="ECO:0007669"/>
    <property type="project" value="TreeGrafter"/>
</dbReference>
<dbReference type="PANTHER" id="PTHR42878">
    <property type="entry name" value="TWO-COMPONENT HISTIDINE KINASE"/>
    <property type="match status" value="1"/>
</dbReference>
<dbReference type="PANTHER" id="PTHR42878:SF15">
    <property type="entry name" value="BACTERIOPHYTOCHROME"/>
    <property type="match status" value="1"/>
</dbReference>
<dbReference type="AlphaFoldDB" id="E8UAQ0"/>
<dbReference type="PROSITE" id="PS50109">
    <property type="entry name" value="HIS_KIN"/>
    <property type="match status" value="1"/>
</dbReference>
<dbReference type="CDD" id="cd00082">
    <property type="entry name" value="HisKA"/>
    <property type="match status" value="1"/>
</dbReference>
<dbReference type="InterPro" id="IPR004358">
    <property type="entry name" value="Sig_transdc_His_kin-like_C"/>
</dbReference>
<dbReference type="InterPro" id="IPR036890">
    <property type="entry name" value="HATPase_C_sf"/>
</dbReference>
<evidence type="ECO:0000259" key="6">
    <source>
        <dbReference type="PROSITE" id="PS50109"/>
    </source>
</evidence>
<dbReference type="Pfam" id="PF00512">
    <property type="entry name" value="HisKA"/>
    <property type="match status" value="1"/>
</dbReference>
<dbReference type="HOGENOM" id="CLU_000445_114_71_0"/>
<name>E8UAQ0_DEIML</name>
<evidence type="ECO:0000313" key="7">
    <source>
        <dbReference type="EMBL" id="ADV68139.1"/>
    </source>
</evidence>
<accession>E8UAQ0</accession>
<dbReference type="GO" id="GO:0000155">
    <property type="term" value="F:phosphorelay sensor kinase activity"/>
    <property type="evidence" value="ECO:0007669"/>
    <property type="project" value="InterPro"/>
</dbReference>
<dbReference type="InterPro" id="IPR005467">
    <property type="entry name" value="His_kinase_dom"/>
</dbReference>
<dbReference type="eggNOG" id="COG4251">
    <property type="taxonomic scope" value="Bacteria"/>
</dbReference>
<dbReference type="SMART" id="SM00387">
    <property type="entry name" value="HATPase_c"/>
    <property type="match status" value="1"/>
</dbReference>
<evidence type="ECO:0000256" key="3">
    <source>
        <dbReference type="ARBA" id="ARBA00022553"/>
    </source>
</evidence>
<evidence type="ECO:0000256" key="4">
    <source>
        <dbReference type="ARBA" id="ARBA00022679"/>
    </source>
</evidence>
<dbReference type="STRING" id="709986.Deima_2504"/>
<dbReference type="EMBL" id="CP002454">
    <property type="protein sequence ID" value="ADV68139.1"/>
    <property type="molecule type" value="Genomic_DNA"/>
</dbReference>
<dbReference type="InterPro" id="IPR003661">
    <property type="entry name" value="HisK_dim/P_dom"/>
</dbReference>
<dbReference type="PRINTS" id="PR00344">
    <property type="entry name" value="BCTRLSENSOR"/>
</dbReference>
<organism evidence="7 8">
    <name type="scientific">Deinococcus maricopensis (strain DSM 21211 / LMG 22137 / NRRL B-23946 / LB-34)</name>
    <dbReference type="NCBI Taxonomy" id="709986"/>
    <lineage>
        <taxon>Bacteria</taxon>
        <taxon>Thermotogati</taxon>
        <taxon>Deinococcota</taxon>
        <taxon>Deinococci</taxon>
        <taxon>Deinococcales</taxon>
        <taxon>Deinococcaceae</taxon>
        <taxon>Deinococcus</taxon>
    </lineage>
</organism>
<dbReference type="InterPro" id="IPR013656">
    <property type="entry name" value="PAS_4"/>
</dbReference>
<dbReference type="EC" id="2.7.13.3" evidence="2"/>
<dbReference type="GO" id="GO:0007234">
    <property type="term" value="P:osmosensory signaling via phosphorelay pathway"/>
    <property type="evidence" value="ECO:0007669"/>
    <property type="project" value="TreeGrafter"/>
</dbReference>
<dbReference type="SUPFAM" id="SSF47384">
    <property type="entry name" value="Homodimeric domain of signal transducing histidine kinase"/>
    <property type="match status" value="1"/>
</dbReference>
<keyword evidence="4" id="KW-0808">Transferase</keyword>
<dbReference type="SUPFAM" id="SSF55874">
    <property type="entry name" value="ATPase domain of HSP90 chaperone/DNA topoisomerase II/histidine kinase"/>
    <property type="match status" value="1"/>
</dbReference>
<reference evidence="7 8" key="1">
    <citation type="journal article" date="2011" name="Stand. Genomic Sci.">
        <title>Complete genome sequence of Deinococcus maricopensis type strain (LB-34).</title>
        <authorList>
            <person name="Pukall R."/>
            <person name="Zeytun A."/>
            <person name="Lucas S."/>
            <person name="Lapidus A."/>
            <person name="Hammon N."/>
            <person name="Deshpande S."/>
            <person name="Nolan M."/>
            <person name="Cheng J.F."/>
            <person name="Pitluck S."/>
            <person name="Liolios K."/>
            <person name="Pagani I."/>
            <person name="Mikhailova N."/>
            <person name="Ivanova N."/>
            <person name="Mavromatis K."/>
            <person name="Pati A."/>
            <person name="Tapia R."/>
            <person name="Han C."/>
            <person name="Goodwin L."/>
            <person name="Chen A."/>
            <person name="Palaniappan K."/>
            <person name="Land M."/>
            <person name="Hauser L."/>
            <person name="Chang Y.J."/>
            <person name="Jeffries C.D."/>
            <person name="Brambilla E.M."/>
            <person name="Rohde M."/>
            <person name="Goker M."/>
            <person name="Detter J.C."/>
            <person name="Woyke T."/>
            <person name="Bristow J."/>
            <person name="Eisen J.A."/>
            <person name="Markowitz V."/>
            <person name="Hugenholtz P."/>
            <person name="Kyrpides N.C."/>
            <person name="Klenk H.P."/>
        </authorList>
    </citation>
    <scope>NUCLEOTIDE SEQUENCE [LARGE SCALE GENOMIC DNA]</scope>
    <source>
        <strain evidence="8">DSM 21211 / LMG 22137 / NRRL B-23946 / LB-34</strain>
    </source>
</reference>